<evidence type="ECO:0000313" key="3">
    <source>
        <dbReference type="Proteomes" id="UP000614350"/>
    </source>
</evidence>
<dbReference type="EMBL" id="JACSEA010000002">
    <property type="protein sequence ID" value="KAF7407637.1"/>
    <property type="molecule type" value="Genomic_DNA"/>
</dbReference>
<comment type="caution">
    <text evidence="2">The sequence shown here is derived from an EMBL/GenBank/DDBJ whole genome shotgun (WGS) entry which is preliminary data.</text>
</comment>
<dbReference type="AlphaFoldDB" id="A0A834KKL8"/>
<accession>A0A834KKL8</accession>
<reference evidence="2" key="1">
    <citation type="journal article" date="2020" name="G3 (Bethesda)">
        <title>High-Quality Assemblies for Three Invasive Social Wasps from the &lt;i&gt;Vespula&lt;/i&gt; Genus.</title>
        <authorList>
            <person name="Harrop T.W.R."/>
            <person name="Guhlin J."/>
            <person name="McLaughlin G.M."/>
            <person name="Permina E."/>
            <person name="Stockwell P."/>
            <person name="Gilligan J."/>
            <person name="Le Lec M.F."/>
            <person name="Gruber M.A.M."/>
            <person name="Quinn O."/>
            <person name="Lovegrove M."/>
            <person name="Duncan E.J."/>
            <person name="Remnant E.J."/>
            <person name="Van Eeckhoven J."/>
            <person name="Graham B."/>
            <person name="Knapp R.A."/>
            <person name="Langford K.W."/>
            <person name="Kronenberg Z."/>
            <person name="Press M.O."/>
            <person name="Eacker S.M."/>
            <person name="Wilson-Rankin E.E."/>
            <person name="Purcell J."/>
            <person name="Lester P.J."/>
            <person name="Dearden P.K."/>
        </authorList>
    </citation>
    <scope>NUCLEOTIDE SEQUENCE</scope>
    <source>
        <strain evidence="2">Marl-1</strain>
    </source>
</reference>
<dbReference type="InterPro" id="IPR002110">
    <property type="entry name" value="Ankyrin_rpt"/>
</dbReference>
<organism evidence="2 3">
    <name type="scientific">Vespula vulgaris</name>
    <name type="common">Yellow jacket</name>
    <name type="synonym">Wasp</name>
    <dbReference type="NCBI Taxonomy" id="7454"/>
    <lineage>
        <taxon>Eukaryota</taxon>
        <taxon>Metazoa</taxon>
        <taxon>Ecdysozoa</taxon>
        <taxon>Arthropoda</taxon>
        <taxon>Hexapoda</taxon>
        <taxon>Insecta</taxon>
        <taxon>Pterygota</taxon>
        <taxon>Neoptera</taxon>
        <taxon>Endopterygota</taxon>
        <taxon>Hymenoptera</taxon>
        <taxon>Apocrita</taxon>
        <taxon>Aculeata</taxon>
        <taxon>Vespoidea</taxon>
        <taxon>Vespidae</taxon>
        <taxon>Vespinae</taxon>
        <taxon>Vespula</taxon>
    </lineage>
</organism>
<evidence type="ECO:0000313" key="2">
    <source>
        <dbReference type="EMBL" id="KAF7407637.1"/>
    </source>
</evidence>
<evidence type="ECO:0000256" key="1">
    <source>
        <dbReference type="PROSITE-ProRule" id="PRU00023"/>
    </source>
</evidence>
<keyword evidence="1" id="KW-0040">ANK repeat</keyword>
<dbReference type="SUPFAM" id="SSF48403">
    <property type="entry name" value="Ankyrin repeat"/>
    <property type="match status" value="1"/>
</dbReference>
<sequence length="203" mass="23446">MDISKIQIAIVLFVIGKYYNIVKSIITPFEKSKQKYSSNQCILKQKIVETMSHKEILLKLYEAADKCYMKVYALRCIRLTNYCPYLINIPHGPDGYTPFHKVCFHGNTCLIEYMLAKGANPFLTTYTGENAICMALYFFLNHPNNNDFTCLDILCETGCHLDISNIHYDIFLKAALNNHNKLLTEWILVHNKINTLSRSYSEP</sequence>
<proteinExistence type="predicted"/>
<name>A0A834KKL8_VESVU</name>
<keyword evidence="3" id="KW-1185">Reference proteome</keyword>
<dbReference type="InterPro" id="IPR036770">
    <property type="entry name" value="Ankyrin_rpt-contain_sf"/>
</dbReference>
<dbReference type="Pfam" id="PF13606">
    <property type="entry name" value="Ank_3"/>
    <property type="match status" value="1"/>
</dbReference>
<dbReference type="PROSITE" id="PS50088">
    <property type="entry name" value="ANK_REPEAT"/>
    <property type="match status" value="1"/>
</dbReference>
<dbReference type="PROSITE" id="PS50297">
    <property type="entry name" value="ANK_REP_REGION"/>
    <property type="match status" value="1"/>
</dbReference>
<dbReference type="SMART" id="SM00248">
    <property type="entry name" value="ANK"/>
    <property type="match status" value="2"/>
</dbReference>
<gene>
    <name evidence="2" type="ORF">HZH66_002174</name>
</gene>
<feature type="repeat" description="ANK" evidence="1">
    <location>
        <begin position="94"/>
        <end position="126"/>
    </location>
</feature>
<dbReference type="Proteomes" id="UP000614350">
    <property type="component" value="Unassembled WGS sequence"/>
</dbReference>
<protein>
    <submittedName>
        <fullName evidence="2">Uncharacterized protein</fullName>
    </submittedName>
</protein>
<dbReference type="Gene3D" id="1.25.40.20">
    <property type="entry name" value="Ankyrin repeat-containing domain"/>
    <property type="match status" value="1"/>
</dbReference>